<sequence length="1075" mass="117670">MSHSRANNDSADLEHLELTEELIAPADHRSEPSSASVPVDPKRVSINSVDSNSSNSTVKYHPHHQASAHPSVDSASSSYGRPAPSLRLPSTSSISSSTAAGSRRGPKSSSSSYRHSLAGPPPTSSNSNSASRRRHQQQRSSQAALPGRPGSTRSSVRHRNRSDIEEEDESEDQADSDDRLTERPNYSNLRRASSRRSVRLNTEDEYDVRSFEGNDHNFAGHSGDDNDDDGSDVEPLTLKDRQETLNQTHPFGLPLWKPALYKKSRSVTRKVDSALHSLPSSDLYLSFGNLLWTLVFGWWLALICLGIAIVLFFTPFGGSDYAQVVLGLSYYLLWPFGQYVERELAPGEVKAEGFRSSMVSELDSHGQEHNFGSSGNGHGYGNGYSNGRLSQLSPLDESRPLLPRSSSVYRERSRPHSSLASTVKRLPRTINQLGLGGIVYYIFYYTLIGPLHLFVSCLCWFMVVSIPMGKLTYVLATHLHRNPLRLNFKRGSSVAIAAQQSEILLCVYDAIGLQYYKYTYDGTNIIFINLMPVVFFTILDDYVLTKVLGHHSMLTTPAVIFSLGLASVIPLSYFIGMAVSSISAQSSLGMGAVINATFGSIIEIILYSVALTQGKGLITEGALIGSFLAGLLLMPGLSMMSGAIKKKEQKFNAKSAGVTATMLIMSLIGVLTPTLFYNIHGRFELRCTPCPEAELLQNRATCERCYQYQPNPTNDAFFHKHVKPLMYFCCIILPSAYLIGIWFSLRTHVKQIWHEPQPRSVRDSSIYKKLLPMHILQQLLHYGTGGGPHPANNGARSHSAGTEDAAEMGRFTSHAQDTGESTSNYQSTSNHGGLNERRAPHAAPDTAHSDGMENGSGPGTGSPLHPAAHGLLHSLNVEPDALKSDHGDDEDEDDEAHGGHDSPNWSKAKSATVLLGCTVLYSIIAEILVDSVDAVSSIDEKLLGLTLFALVPNVTEFMNAISFAMYGNIALSMEIGSAYALQVCLIQIPAMVAVSAWLGHGTTLAWNFSFNLIFQRWDVFTMLFSVFLLTYTYIEGKSNYFKGSILILSYCVLMAGFVYAPSTPGDGEVGFMDLI</sequence>
<evidence type="ECO:0000256" key="8">
    <source>
        <dbReference type="ARBA" id="ARBA00023136"/>
    </source>
</evidence>
<feature type="transmembrane region" description="Helical" evidence="10">
    <location>
        <begin position="453"/>
        <end position="476"/>
    </location>
</feature>
<dbReference type="Gene3D" id="1.20.1420.30">
    <property type="entry name" value="NCX, central ion-binding region"/>
    <property type="match status" value="2"/>
</dbReference>
<reference evidence="13" key="1">
    <citation type="submission" date="2021-07" db="EMBL/GenBank/DDBJ databases">
        <title>Draft genome of Mortierella alpina, strain LL118, isolated from an aspen leaf litter sample.</title>
        <authorList>
            <person name="Yang S."/>
            <person name="Vinatzer B.A."/>
        </authorList>
    </citation>
    <scope>NUCLEOTIDE SEQUENCE</scope>
    <source>
        <strain evidence="13">LL118</strain>
    </source>
</reference>
<keyword evidence="4" id="KW-0597">Phosphoprotein</keyword>
<feature type="domain" description="Inner membrane component" evidence="12">
    <location>
        <begin position="287"/>
        <end position="338"/>
    </location>
</feature>
<feature type="transmembrane region" description="Helical" evidence="10">
    <location>
        <begin position="290"/>
        <end position="313"/>
    </location>
</feature>
<protein>
    <submittedName>
        <fullName evidence="13">Uncharacterized protein</fullName>
    </submittedName>
</protein>
<feature type="transmembrane region" description="Helical" evidence="10">
    <location>
        <begin position="1017"/>
        <end position="1034"/>
    </location>
</feature>
<evidence type="ECO:0000256" key="6">
    <source>
        <dbReference type="ARBA" id="ARBA00022989"/>
    </source>
</evidence>
<feature type="transmembrane region" description="Helical" evidence="10">
    <location>
        <begin position="558"/>
        <end position="576"/>
    </location>
</feature>
<evidence type="ECO:0000256" key="1">
    <source>
        <dbReference type="ARBA" id="ARBA00004127"/>
    </source>
</evidence>
<feature type="compositionally biased region" description="Low complexity" evidence="9">
    <location>
        <begin position="44"/>
        <end position="58"/>
    </location>
</feature>
<feature type="compositionally biased region" description="Polar residues" evidence="9">
    <location>
        <begin position="815"/>
        <end position="832"/>
    </location>
</feature>
<feature type="transmembrane region" description="Helical" evidence="10">
    <location>
        <begin position="911"/>
        <end position="929"/>
    </location>
</feature>
<evidence type="ECO:0000256" key="2">
    <source>
        <dbReference type="ARBA" id="ARBA00008170"/>
    </source>
</evidence>
<proteinExistence type="inferred from homology"/>
<dbReference type="Proteomes" id="UP000717515">
    <property type="component" value="Unassembled WGS sequence"/>
</dbReference>
<evidence type="ECO:0000256" key="7">
    <source>
        <dbReference type="ARBA" id="ARBA00023065"/>
    </source>
</evidence>
<evidence type="ECO:0000259" key="11">
    <source>
        <dbReference type="Pfam" id="PF01699"/>
    </source>
</evidence>
<dbReference type="PANTHER" id="PTHR31503">
    <property type="entry name" value="VACUOLAR CALCIUM ION TRANSPORTER"/>
    <property type="match status" value="1"/>
</dbReference>
<dbReference type="InterPro" id="IPR004837">
    <property type="entry name" value="NaCa_Exmemb"/>
</dbReference>
<evidence type="ECO:0000313" key="13">
    <source>
        <dbReference type="EMBL" id="KAG9321170.1"/>
    </source>
</evidence>
<feature type="region of interest" description="Disordered" evidence="9">
    <location>
        <begin position="782"/>
        <end position="803"/>
    </location>
</feature>
<evidence type="ECO:0000256" key="9">
    <source>
        <dbReference type="SAM" id="MobiDB-lite"/>
    </source>
</evidence>
<keyword evidence="3" id="KW-0813">Transport</keyword>
<dbReference type="InterPro" id="IPR004713">
    <property type="entry name" value="CaH_exchang"/>
</dbReference>
<keyword evidence="6 10" id="KW-1133">Transmembrane helix</keyword>
<feature type="domain" description="Sodium/calcium exchanger membrane region" evidence="11">
    <location>
        <begin position="910"/>
        <end position="1057"/>
    </location>
</feature>
<feature type="transmembrane region" description="Helical" evidence="10">
    <location>
        <begin position="725"/>
        <end position="745"/>
    </location>
</feature>
<dbReference type="FunFam" id="1.20.1420.30:FF:000014">
    <property type="entry name" value="Cation/H+ exchanger protein 2"/>
    <property type="match status" value="1"/>
</dbReference>
<dbReference type="GO" id="GO:0015369">
    <property type="term" value="F:calcium:proton antiporter activity"/>
    <property type="evidence" value="ECO:0007669"/>
    <property type="project" value="TreeGrafter"/>
</dbReference>
<feature type="region of interest" description="Disordered" evidence="9">
    <location>
        <begin position="880"/>
        <end position="904"/>
    </location>
</feature>
<feature type="compositionally biased region" description="Low complexity" evidence="9">
    <location>
        <begin position="67"/>
        <end position="130"/>
    </location>
</feature>
<keyword evidence="7" id="KW-0406">Ion transport</keyword>
<dbReference type="InterPro" id="IPR005185">
    <property type="entry name" value="YccF"/>
</dbReference>
<keyword evidence="5 10" id="KW-0812">Transmembrane</keyword>
<evidence type="ECO:0000259" key="12">
    <source>
        <dbReference type="Pfam" id="PF03733"/>
    </source>
</evidence>
<feature type="transmembrane region" description="Helical" evidence="10">
    <location>
        <begin position="978"/>
        <end position="997"/>
    </location>
</feature>
<feature type="region of interest" description="Disordered" evidence="9">
    <location>
        <begin position="1"/>
        <end position="235"/>
    </location>
</feature>
<dbReference type="Pfam" id="PF01699">
    <property type="entry name" value="Na_Ca_ex"/>
    <property type="match status" value="2"/>
</dbReference>
<gene>
    <name evidence="13" type="ORF">KVV02_003876</name>
</gene>
<comment type="caution">
    <text evidence="13">The sequence shown here is derived from an EMBL/GenBank/DDBJ whole genome shotgun (WGS) entry which is preliminary data.</text>
</comment>
<dbReference type="AlphaFoldDB" id="A0A9P8A0H5"/>
<feature type="transmembrane region" description="Helical" evidence="10">
    <location>
        <begin position="656"/>
        <end position="676"/>
    </location>
</feature>
<dbReference type="Pfam" id="PF03733">
    <property type="entry name" value="YccF"/>
    <property type="match status" value="1"/>
</dbReference>
<feature type="transmembrane region" description="Helical" evidence="10">
    <location>
        <begin position="588"/>
        <end position="610"/>
    </location>
</feature>
<feature type="transmembrane region" description="Helical" evidence="10">
    <location>
        <begin position="518"/>
        <end position="538"/>
    </location>
</feature>
<evidence type="ECO:0000256" key="4">
    <source>
        <dbReference type="ARBA" id="ARBA00022553"/>
    </source>
</evidence>
<evidence type="ECO:0000256" key="5">
    <source>
        <dbReference type="ARBA" id="ARBA00022692"/>
    </source>
</evidence>
<evidence type="ECO:0000256" key="3">
    <source>
        <dbReference type="ARBA" id="ARBA00022448"/>
    </source>
</evidence>
<accession>A0A9P8A0H5</accession>
<dbReference type="GO" id="GO:0006874">
    <property type="term" value="P:intracellular calcium ion homeostasis"/>
    <property type="evidence" value="ECO:0007669"/>
    <property type="project" value="TreeGrafter"/>
</dbReference>
<evidence type="ECO:0000256" key="10">
    <source>
        <dbReference type="SAM" id="Phobius"/>
    </source>
</evidence>
<feature type="transmembrane region" description="Helical" evidence="10">
    <location>
        <begin position="429"/>
        <end position="447"/>
    </location>
</feature>
<dbReference type="GO" id="GO:0005774">
    <property type="term" value="C:vacuolar membrane"/>
    <property type="evidence" value="ECO:0007669"/>
    <property type="project" value="UniProtKB-ARBA"/>
</dbReference>
<comment type="subcellular location">
    <subcellularLocation>
        <location evidence="1">Endomembrane system</location>
        <topology evidence="1">Multi-pass membrane protein</topology>
    </subcellularLocation>
</comment>
<feature type="transmembrane region" description="Helical" evidence="10">
    <location>
        <begin position="622"/>
        <end position="644"/>
    </location>
</feature>
<dbReference type="EMBL" id="JAIFTL010000223">
    <property type="protein sequence ID" value="KAG9321170.1"/>
    <property type="molecule type" value="Genomic_DNA"/>
</dbReference>
<organism evidence="13 14">
    <name type="scientific">Mortierella alpina</name>
    <name type="common">Oleaginous fungus</name>
    <name type="synonym">Mortierella renispora</name>
    <dbReference type="NCBI Taxonomy" id="64518"/>
    <lineage>
        <taxon>Eukaryota</taxon>
        <taxon>Fungi</taxon>
        <taxon>Fungi incertae sedis</taxon>
        <taxon>Mucoromycota</taxon>
        <taxon>Mortierellomycotina</taxon>
        <taxon>Mortierellomycetes</taxon>
        <taxon>Mortierellales</taxon>
        <taxon>Mortierellaceae</taxon>
        <taxon>Mortierella</taxon>
    </lineage>
</organism>
<feature type="compositionally biased region" description="Acidic residues" evidence="9">
    <location>
        <begin position="164"/>
        <end position="175"/>
    </location>
</feature>
<dbReference type="InterPro" id="IPR044880">
    <property type="entry name" value="NCX_ion-bd_dom_sf"/>
</dbReference>
<dbReference type="GO" id="GO:0012505">
    <property type="term" value="C:endomembrane system"/>
    <property type="evidence" value="ECO:0007669"/>
    <property type="project" value="UniProtKB-SubCell"/>
</dbReference>
<feature type="transmembrane region" description="Helical" evidence="10">
    <location>
        <begin position="1041"/>
        <end position="1060"/>
    </location>
</feature>
<keyword evidence="8 10" id="KW-0472">Membrane</keyword>
<name>A0A9P8A0H5_MORAP</name>
<feature type="transmembrane region" description="Helical" evidence="10">
    <location>
        <begin position="941"/>
        <end position="966"/>
    </location>
</feature>
<feature type="domain" description="Sodium/calcium exchanger membrane region" evidence="11">
    <location>
        <begin position="558"/>
        <end position="675"/>
    </location>
</feature>
<comment type="similarity">
    <text evidence="2">Belongs to the Ca(2+):cation antiporter (CaCA) (TC 2.A.19) family.</text>
</comment>
<feature type="compositionally biased region" description="Polar residues" evidence="9">
    <location>
        <begin position="1"/>
        <end position="10"/>
    </location>
</feature>
<dbReference type="PANTHER" id="PTHR31503:SF10">
    <property type="entry name" value="VNX1 PROTEIN"/>
    <property type="match status" value="1"/>
</dbReference>
<feature type="region of interest" description="Disordered" evidence="9">
    <location>
        <begin position="815"/>
        <end position="868"/>
    </location>
</feature>
<evidence type="ECO:0000313" key="14">
    <source>
        <dbReference type="Proteomes" id="UP000717515"/>
    </source>
</evidence>